<feature type="coiled-coil region" evidence="1">
    <location>
        <begin position="594"/>
        <end position="642"/>
    </location>
</feature>
<dbReference type="RefSeq" id="WP_116469547.1">
    <property type="nucleotide sequence ID" value="NZ_QENQ01000001.1"/>
</dbReference>
<evidence type="ECO:0000313" key="5">
    <source>
        <dbReference type="Proteomes" id="UP000245890"/>
    </source>
</evidence>
<keyword evidence="3" id="KW-0472">Membrane</keyword>
<comment type="caution">
    <text evidence="4">The sequence shown here is derived from an EMBL/GenBank/DDBJ whole genome shotgun (WGS) entry which is preliminary data.</text>
</comment>
<evidence type="ECO:0000256" key="2">
    <source>
        <dbReference type="SAM" id="MobiDB-lite"/>
    </source>
</evidence>
<evidence type="ECO:0000256" key="1">
    <source>
        <dbReference type="SAM" id="Coils"/>
    </source>
</evidence>
<dbReference type="EMBL" id="QENQ01000001">
    <property type="protein sequence ID" value="PVX30134.1"/>
    <property type="molecule type" value="Genomic_DNA"/>
</dbReference>
<dbReference type="Proteomes" id="UP000245890">
    <property type="component" value="Unassembled WGS sequence"/>
</dbReference>
<keyword evidence="3" id="KW-1133">Transmembrane helix</keyword>
<feature type="compositionally biased region" description="Low complexity" evidence="2">
    <location>
        <begin position="10"/>
        <end position="22"/>
    </location>
</feature>
<keyword evidence="3" id="KW-0812">Transmembrane</keyword>
<protein>
    <recommendedName>
        <fullName evidence="6">ATPase</fullName>
    </recommendedName>
</protein>
<feature type="region of interest" description="Disordered" evidence="2">
    <location>
        <begin position="1"/>
        <end position="22"/>
    </location>
</feature>
<evidence type="ECO:0008006" key="6">
    <source>
        <dbReference type="Google" id="ProtNLM"/>
    </source>
</evidence>
<accession>A0A2U0SFQ5</accession>
<organism evidence="4 5">
    <name type="scientific">Sphingomonas pokkalii</name>
    <dbReference type="NCBI Taxonomy" id="2175090"/>
    <lineage>
        <taxon>Bacteria</taxon>
        <taxon>Pseudomonadati</taxon>
        <taxon>Pseudomonadota</taxon>
        <taxon>Alphaproteobacteria</taxon>
        <taxon>Sphingomonadales</taxon>
        <taxon>Sphingomonadaceae</taxon>
        <taxon>Sphingomonas</taxon>
    </lineage>
</organism>
<proteinExistence type="predicted"/>
<dbReference type="OrthoDB" id="9777715at2"/>
<keyword evidence="5" id="KW-1185">Reference proteome</keyword>
<reference evidence="4 5" key="1">
    <citation type="submission" date="2018-05" db="EMBL/GenBank/DDBJ databases">
        <title>Description of Sphingomonas pokkalii sp nov, isolated from the rhizosphere of saline tolerant pokkali rice and its draft genome analysis.</title>
        <authorList>
            <person name="Menon R."/>
            <person name="Kumari S."/>
            <person name="Rameshkumar N."/>
        </authorList>
    </citation>
    <scope>NUCLEOTIDE SEQUENCE [LARGE SCALE GENOMIC DNA]</scope>
    <source>
        <strain evidence="4 5">L3B27</strain>
    </source>
</reference>
<feature type="transmembrane region" description="Helical" evidence="3">
    <location>
        <begin position="87"/>
        <end position="105"/>
    </location>
</feature>
<sequence>MTGGNTAESAPNHPAPAEAQAAAETHFTAITAEPAEAQWPDEAIVRGLDRWAPALAIAIGLAATGAMIWIALPALQGALSPVERVQLLAALCVPAGIVALLYLVALRTSSAEARRFAAMAGAMRAEARHIGGVTAELTARLTEQQATLAEQAAQLTHFADAAAERIAHAATAAAQQAEAIVASAELLSDATGQAEQRVAIVLSSLPRAQDQMRDLAERVDMAGLQASRHATALDVQVAALAERGREADRLAGGAAERLAAHISRMEASTEAASGRLEQVSHQMSRQVDDVLDRAAQAVDQSRQGIAAQGEAILAMLATNQSALERAGAESIAAMGERIAAIEDAIIRISARLSEEQRRGDALFARLSDGAQRFDRELEVLHAAGLQRTEALSASLGTLHQSMDAMTDSMRAGESTARLVIATTETLITGLDAATREMDETMPASLTRLDARIEETREHIARSSPELLALVTAAESTHDTVEAIRNAIGQQEDALAKAQATLLETLGSGGEQAETLHRLVEQAIDNARYFTDTAAPDLIQTLMGVRDSANKAADRAREAIDAILPSVDRTLREASAATVEHAVERAVQNQLETLMHAAADSITEAERAAAALREQLAAIEAANVEAQARIEDASAARNHAEAEGFAHRMTLLIDALNATSIDLAKTFSTDVPDADWAAYLKGDRGVFTRRAVRLLAPHEARELHRIYGQDEGFREHVNRYVHDFEAMLRQALALREGHPLAVTLLSSDAGKLYVALAQAIERLRT</sequence>
<feature type="transmembrane region" description="Helical" evidence="3">
    <location>
        <begin position="51"/>
        <end position="75"/>
    </location>
</feature>
<keyword evidence="1" id="KW-0175">Coiled coil</keyword>
<dbReference type="AlphaFoldDB" id="A0A2U0SFQ5"/>
<evidence type="ECO:0000256" key="3">
    <source>
        <dbReference type="SAM" id="Phobius"/>
    </source>
</evidence>
<evidence type="ECO:0000313" key="4">
    <source>
        <dbReference type="EMBL" id="PVX30134.1"/>
    </source>
</evidence>
<gene>
    <name evidence="4" type="ORF">DD559_12995</name>
</gene>
<name>A0A2U0SFQ5_9SPHN</name>